<evidence type="ECO:0000256" key="6">
    <source>
        <dbReference type="PROSITE-ProRule" id="PRU01052"/>
    </source>
</evidence>
<accession>A0AA88P111</accession>
<evidence type="ECO:0000313" key="10">
    <source>
        <dbReference type="Proteomes" id="UP001187315"/>
    </source>
</evidence>
<dbReference type="Pfam" id="PF02841">
    <property type="entry name" value="GBP_C"/>
    <property type="match status" value="2"/>
</dbReference>
<dbReference type="GO" id="GO:0005525">
    <property type="term" value="F:GTP binding"/>
    <property type="evidence" value="ECO:0007669"/>
    <property type="project" value="UniProtKB-KW"/>
</dbReference>
<dbReference type="InterPro" id="IPR030386">
    <property type="entry name" value="G_GB1_RHD3_dom"/>
</dbReference>
<dbReference type="Gene3D" id="3.40.50.300">
    <property type="entry name" value="P-loop containing nucleotide triphosphate hydrolases"/>
    <property type="match status" value="2"/>
</dbReference>
<dbReference type="AlphaFoldDB" id="A0AA88P111"/>
<sequence>MCSPMPQPICLVENVNGSLCVSDRAIEYLLKNNQPVVIVSVVGLYRTGKSYLMNRLAGKQTGFALGSTIESKTKGIWMWCVPHPNKTGHTLVLLDTEGLGDVDKGDSTNDAWIFCLAVLLSSTLVYNSRGTIDNTAVEKLHYVTEIAEQIKIKSPASTATEAEEEEEEEEQFVKFFPKFIWTVRDFSLELVIEKKGSVTPDEYLDFALQLKKGFSKKDTNYNLPRQCIRNYFPTRKCFVFPFPASQDKMVQLENLDEREIFPKFLHVTQEFCDYVFATSKVKTVKGGSKITGRRFGHLVQTYVETISSGKVPCLENAVVAMARIENEAAVQEGLKLYQREMEQVKKRFPVSLSEISAEHKRISYMATTEFLKHSFKDEEREYFKKHMEAVDKHYAELSVQNLEASEQKCQQILYDLYSEMRERLQNRDFAKPGGYELYCTYRDNIIIQYHSQPNKGIQAEDVLQKFLNEKSFEANLILQTDEQLTEAEKKIQEEKEQAALLQQQCKLEQEQKMETERLMQELKESHQQRLQQLEKKFEEEKQEQQQELDQALESKLTEHKELIQKGFDEKSQIMTLEIEHLKEEKDKLSQSFYKDYVVPGMDVAKELFFMYIKRFPVSIYIAEVESIMCSPMPEPICLVENVNGALHVNHAAIEYLNRNNQPVVVVSVVGLYRTGKSYLMNRLAGQQTGFALGSTIESKTKGIWMWCVPHPIKPRHTLVLLDTEGLGDVDKGDSKNDAWIFCLAVLLSSTLVYNSRGTIDNTAVEKLHYVTELAEQIKIKSPTSGAAETDDDEAEDSQFVQFFPNFIWTVRDFSLQLELENKGQVTEDEYLDFALQLKKGFNKKDTNYNLPRQCIRNYFPLRKCFVFPFPTSQEKMIMIESLDERDIFPKFLFATQRFCDYVFDKSRVKTVKGGYKITGRMFGHLVHTYVETISSGKVPCLENAVVAMARIENEAAVQEGLKLYQSEMEQVKKMFPVSLNEISAEHQKISDMASSEFMKRSFKDEEGEYFKKLAEAVDKQYADLIGQNLKASDEKCKQILADLNKDMNLHVQQGDYAKSGGYQVYCTDRENLIAEYHRKPNKGTQAEEVLESFLCEKSVEAKLILQTDEQLTEREKQLQEEKEQKVLLEQKYKVEHEKKKELEQVMNEEKVTNQQRLQQMEKKFEDEKHQQEQERNIAMESKLAEQRDLIQKGFDEKAKLLGLEIEQLKKEKLKDNPSGGVFKDYIMPLVDTAKDVFSTVLQYKIMKKKFARLK</sequence>
<dbReference type="InterPro" id="IPR037684">
    <property type="entry name" value="GBP_C"/>
</dbReference>
<dbReference type="InterPro" id="IPR027417">
    <property type="entry name" value="P-loop_NTPase"/>
</dbReference>
<dbReference type="InterPro" id="IPR015894">
    <property type="entry name" value="Guanylate-bd_N"/>
</dbReference>
<dbReference type="EMBL" id="JAVHJS010000001">
    <property type="protein sequence ID" value="KAK2868499.1"/>
    <property type="molecule type" value="Genomic_DNA"/>
</dbReference>
<dbReference type="FunFam" id="3.40.50.300:FF:002830">
    <property type="entry name" value="Guanylate-binding protein 2"/>
    <property type="match status" value="2"/>
</dbReference>
<keyword evidence="1" id="KW-0399">Innate immunity</keyword>
<evidence type="ECO:0000256" key="5">
    <source>
        <dbReference type="ARBA" id="ARBA00023134"/>
    </source>
</evidence>
<comment type="similarity">
    <text evidence="6">Belongs to the TRAFAC class dynamin-like GTPase superfamily. GB1/RHD3 GTPase family.</text>
</comment>
<evidence type="ECO:0000256" key="1">
    <source>
        <dbReference type="ARBA" id="ARBA00022588"/>
    </source>
</evidence>
<dbReference type="SUPFAM" id="SSF48340">
    <property type="entry name" value="Interferon-induced guanylate-binding protein 1 (GBP1), C-terminal domain"/>
    <property type="match status" value="2"/>
</dbReference>
<evidence type="ECO:0000259" key="8">
    <source>
        <dbReference type="PROSITE" id="PS51715"/>
    </source>
</evidence>
<reference evidence="9" key="1">
    <citation type="submission" date="2023-08" db="EMBL/GenBank/DDBJ databases">
        <title>Pelteobagrus vachellii genome.</title>
        <authorList>
            <person name="Liu H."/>
        </authorList>
    </citation>
    <scope>NUCLEOTIDE SEQUENCE</scope>
    <source>
        <strain evidence="9">PRFRI_2022a</strain>
        <tissue evidence="9">Muscle</tissue>
    </source>
</reference>
<feature type="domain" description="GB1/RHD3-type G" evidence="8">
    <location>
        <begin position="660"/>
        <end position="907"/>
    </location>
</feature>
<evidence type="ECO:0000256" key="2">
    <source>
        <dbReference type="ARBA" id="ARBA00022741"/>
    </source>
</evidence>
<dbReference type="PANTHER" id="PTHR10751">
    <property type="entry name" value="GUANYLATE BINDING PROTEIN"/>
    <property type="match status" value="1"/>
</dbReference>
<keyword evidence="2" id="KW-0547">Nucleotide-binding</keyword>
<evidence type="ECO:0000256" key="3">
    <source>
        <dbReference type="ARBA" id="ARBA00022801"/>
    </source>
</evidence>
<dbReference type="CDD" id="cd16269">
    <property type="entry name" value="GBP_C"/>
    <property type="match status" value="2"/>
</dbReference>
<name>A0AA88P111_TACVA</name>
<dbReference type="GO" id="GO:0045087">
    <property type="term" value="P:innate immune response"/>
    <property type="evidence" value="ECO:0007669"/>
    <property type="project" value="UniProtKB-KW"/>
</dbReference>
<keyword evidence="10" id="KW-1185">Reference proteome</keyword>
<keyword evidence="5" id="KW-0342">GTP-binding</keyword>
<dbReference type="SUPFAM" id="SSF52540">
    <property type="entry name" value="P-loop containing nucleoside triphosphate hydrolases"/>
    <property type="match status" value="2"/>
</dbReference>
<dbReference type="PROSITE" id="PS51715">
    <property type="entry name" value="G_GB1_RHD3"/>
    <property type="match status" value="2"/>
</dbReference>
<keyword evidence="4" id="KW-0391">Immunity</keyword>
<dbReference type="InterPro" id="IPR003191">
    <property type="entry name" value="Guanylate-bd/ATL_C"/>
</dbReference>
<comment type="caution">
    <text evidence="9">The sequence shown here is derived from an EMBL/GenBank/DDBJ whole genome shotgun (WGS) entry which is preliminary data.</text>
</comment>
<feature type="coiled-coil region" evidence="7">
    <location>
        <begin position="477"/>
        <end position="591"/>
    </location>
</feature>
<keyword evidence="3" id="KW-0378">Hydrolase</keyword>
<feature type="domain" description="GB1/RHD3-type G" evidence="8">
    <location>
        <begin position="33"/>
        <end position="280"/>
    </location>
</feature>
<dbReference type="Pfam" id="PF02263">
    <property type="entry name" value="GBP"/>
    <property type="match status" value="2"/>
</dbReference>
<keyword evidence="7" id="KW-0175">Coiled coil</keyword>
<dbReference type="InterPro" id="IPR036543">
    <property type="entry name" value="Guanylate-bd_C_sf"/>
</dbReference>
<feature type="coiled-coil region" evidence="7">
    <location>
        <begin position="1104"/>
        <end position="1177"/>
    </location>
</feature>
<dbReference type="Proteomes" id="UP001187315">
    <property type="component" value="Unassembled WGS sequence"/>
</dbReference>
<organism evidence="9 10">
    <name type="scientific">Tachysurus vachellii</name>
    <name type="common">Darkbarbel catfish</name>
    <name type="synonym">Pelteobagrus vachellii</name>
    <dbReference type="NCBI Taxonomy" id="175792"/>
    <lineage>
        <taxon>Eukaryota</taxon>
        <taxon>Metazoa</taxon>
        <taxon>Chordata</taxon>
        <taxon>Craniata</taxon>
        <taxon>Vertebrata</taxon>
        <taxon>Euteleostomi</taxon>
        <taxon>Actinopterygii</taxon>
        <taxon>Neopterygii</taxon>
        <taxon>Teleostei</taxon>
        <taxon>Ostariophysi</taxon>
        <taxon>Siluriformes</taxon>
        <taxon>Bagridae</taxon>
        <taxon>Tachysurus</taxon>
    </lineage>
</organism>
<dbReference type="CDD" id="cd01851">
    <property type="entry name" value="GBP"/>
    <property type="match status" value="2"/>
</dbReference>
<proteinExistence type="inferred from homology"/>
<evidence type="ECO:0000256" key="7">
    <source>
        <dbReference type="SAM" id="Coils"/>
    </source>
</evidence>
<evidence type="ECO:0000256" key="4">
    <source>
        <dbReference type="ARBA" id="ARBA00022859"/>
    </source>
</evidence>
<evidence type="ECO:0000313" key="9">
    <source>
        <dbReference type="EMBL" id="KAK2868499.1"/>
    </source>
</evidence>
<dbReference type="Gene3D" id="1.20.1000.10">
    <property type="entry name" value="Guanylate-binding protein, C-terminal domain"/>
    <property type="match status" value="2"/>
</dbReference>
<dbReference type="GO" id="GO:0003924">
    <property type="term" value="F:GTPase activity"/>
    <property type="evidence" value="ECO:0007669"/>
    <property type="project" value="InterPro"/>
</dbReference>
<gene>
    <name evidence="9" type="ORF">Q7C36_000370</name>
</gene>
<protein>
    <recommendedName>
        <fullName evidence="8">GB1/RHD3-type G domain-containing protein</fullName>
    </recommendedName>
</protein>